<reference evidence="1" key="1">
    <citation type="submission" date="2014-09" db="EMBL/GenBank/DDBJ databases">
        <authorList>
            <person name="Magalhaes I.L.F."/>
            <person name="Oliveira U."/>
            <person name="Santos F.R."/>
            <person name="Vidigal T.H.D.A."/>
            <person name="Brescovit A.D."/>
            <person name="Santos A.J."/>
        </authorList>
    </citation>
    <scope>NUCLEOTIDE SEQUENCE</scope>
    <source>
        <tissue evidence="1">Shoot tissue taken approximately 20 cm above the soil surface</tissue>
    </source>
</reference>
<name>A0A0A9E3U4_ARUDO</name>
<evidence type="ECO:0000313" key="1">
    <source>
        <dbReference type="EMBL" id="JAD90622.1"/>
    </source>
</evidence>
<dbReference type="InterPro" id="IPR036812">
    <property type="entry name" value="NAD(P)_OxRdtase_dom_sf"/>
</dbReference>
<dbReference type="SUPFAM" id="SSF51430">
    <property type="entry name" value="NAD(P)-linked oxidoreductase"/>
    <property type="match status" value="1"/>
</dbReference>
<dbReference type="AlphaFoldDB" id="A0A0A9E3U4"/>
<organism evidence="1">
    <name type="scientific">Arundo donax</name>
    <name type="common">Giant reed</name>
    <name type="synonym">Donax arundinaceus</name>
    <dbReference type="NCBI Taxonomy" id="35708"/>
    <lineage>
        <taxon>Eukaryota</taxon>
        <taxon>Viridiplantae</taxon>
        <taxon>Streptophyta</taxon>
        <taxon>Embryophyta</taxon>
        <taxon>Tracheophyta</taxon>
        <taxon>Spermatophyta</taxon>
        <taxon>Magnoliopsida</taxon>
        <taxon>Liliopsida</taxon>
        <taxon>Poales</taxon>
        <taxon>Poaceae</taxon>
        <taxon>PACMAD clade</taxon>
        <taxon>Arundinoideae</taxon>
        <taxon>Arundineae</taxon>
        <taxon>Arundo</taxon>
    </lineage>
</organism>
<reference evidence="1" key="2">
    <citation type="journal article" date="2015" name="Data Brief">
        <title>Shoot transcriptome of the giant reed, Arundo donax.</title>
        <authorList>
            <person name="Barrero R.A."/>
            <person name="Guerrero F.D."/>
            <person name="Moolhuijzen P."/>
            <person name="Goolsby J.A."/>
            <person name="Tidwell J."/>
            <person name="Bellgard S.E."/>
            <person name="Bellgard M.I."/>
        </authorList>
    </citation>
    <scope>NUCLEOTIDE SEQUENCE</scope>
    <source>
        <tissue evidence="1">Shoot tissue taken approximately 20 cm above the soil surface</tissue>
    </source>
</reference>
<sequence length="66" mass="7734">MGQSVLPKSTNEARMKENLNIFDWSIPEDLMKKFSEIQQVKLLRAEFVVDPQGIYKTVEDFWDGEI</sequence>
<dbReference type="PROSITE" id="PS00063">
    <property type="entry name" value="ALDOKETO_REDUCTASE_3"/>
    <property type="match status" value="1"/>
</dbReference>
<dbReference type="Gene3D" id="3.20.20.100">
    <property type="entry name" value="NADP-dependent oxidoreductase domain"/>
    <property type="match status" value="1"/>
</dbReference>
<dbReference type="GO" id="GO:0016491">
    <property type="term" value="F:oxidoreductase activity"/>
    <property type="evidence" value="ECO:0007669"/>
    <property type="project" value="InterPro"/>
</dbReference>
<proteinExistence type="predicted"/>
<accession>A0A0A9E3U4</accession>
<dbReference type="EMBL" id="GBRH01207273">
    <property type="protein sequence ID" value="JAD90622.1"/>
    <property type="molecule type" value="Transcribed_RNA"/>
</dbReference>
<protein>
    <recommendedName>
        <fullName evidence="2">NADP-dependent oxidoreductase domain-containing protein</fullName>
    </recommendedName>
</protein>
<dbReference type="InterPro" id="IPR018170">
    <property type="entry name" value="Aldo/ket_reductase_CS"/>
</dbReference>
<evidence type="ECO:0008006" key="2">
    <source>
        <dbReference type="Google" id="ProtNLM"/>
    </source>
</evidence>